<protein>
    <submittedName>
        <fullName evidence="6">Colicin V production protein</fullName>
    </submittedName>
</protein>
<dbReference type="EMBL" id="AWQS01000141">
    <property type="protein sequence ID" value="EWT05159.1"/>
    <property type="molecule type" value="Genomic_DNA"/>
</dbReference>
<dbReference type="Pfam" id="PF02674">
    <property type="entry name" value="Colicin_V"/>
    <property type="match status" value="1"/>
</dbReference>
<evidence type="ECO:0000313" key="7">
    <source>
        <dbReference type="Proteomes" id="UP000019494"/>
    </source>
</evidence>
<feature type="transmembrane region" description="Helical" evidence="5">
    <location>
        <begin position="6"/>
        <end position="23"/>
    </location>
</feature>
<dbReference type="GO" id="GO:0004252">
    <property type="term" value="F:serine-type endopeptidase activity"/>
    <property type="evidence" value="ECO:0007669"/>
    <property type="project" value="InterPro"/>
</dbReference>
<dbReference type="SUPFAM" id="SSF50494">
    <property type="entry name" value="Trypsin-like serine proteases"/>
    <property type="match status" value="1"/>
</dbReference>
<name>W9GMN8_9MICO</name>
<dbReference type="Proteomes" id="UP000019494">
    <property type="component" value="Unassembled WGS sequence"/>
</dbReference>
<feature type="transmembrane region" description="Helical" evidence="5">
    <location>
        <begin position="107"/>
        <end position="127"/>
    </location>
</feature>
<dbReference type="InterPro" id="IPR043504">
    <property type="entry name" value="Peptidase_S1_PA_chymotrypsin"/>
</dbReference>
<dbReference type="GO" id="GO:0009403">
    <property type="term" value="P:toxin biosynthetic process"/>
    <property type="evidence" value="ECO:0007669"/>
    <property type="project" value="InterPro"/>
</dbReference>
<dbReference type="GO" id="GO:0016020">
    <property type="term" value="C:membrane"/>
    <property type="evidence" value="ECO:0007669"/>
    <property type="project" value="UniProtKB-SubCell"/>
</dbReference>
<dbReference type="GO" id="GO:0006508">
    <property type="term" value="P:proteolysis"/>
    <property type="evidence" value="ECO:0007669"/>
    <property type="project" value="InterPro"/>
</dbReference>
<dbReference type="AlphaFoldDB" id="W9GMN8"/>
<evidence type="ECO:0000256" key="5">
    <source>
        <dbReference type="SAM" id="Phobius"/>
    </source>
</evidence>
<dbReference type="InterPro" id="IPR047680">
    <property type="entry name" value="MarP-like"/>
</dbReference>
<dbReference type="NCBIfam" id="NF033740">
    <property type="entry name" value="MarP_fam_protase"/>
    <property type="match status" value="1"/>
</dbReference>
<organism evidence="6 7">
    <name type="scientific">Intrasporangium chromatireducens Q5-1</name>
    <dbReference type="NCBI Taxonomy" id="584657"/>
    <lineage>
        <taxon>Bacteria</taxon>
        <taxon>Bacillati</taxon>
        <taxon>Actinomycetota</taxon>
        <taxon>Actinomycetes</taxon>
        <taxon>Micrococcales</taxon>
        <taxon>Intrasporangiaceae</taxon>
        <taxon>Intrasporangium</taxon>
    </lineage>
</organism>
<keyword evidence="7" id="KW-1185">Reference proteome</keyword>
<dbReference type="Pfam" id="PF13365">
    <property type="entry name" value="Trypsin_2"/>
    <property type="match status" value="1"/>
</dbReference>
<dbReference type="PATRIC" id="fig|584657.3.peg.2967"/>
<evidence type="ECO:0000256" key="2">
    <source>
        <dbReference type="ARBA" id="ARBA00022692"/>
    </source>
</evidence>
<evidence type="ECO:0000256" key="3">
    <source>
        <dbReference type="ARBA" id="ARBA00022989"/>
    </source>
</evidence>
<comment type="subcellular location">
    <subcellularLocation>
        <location evidence="1">Membrane</location>
        <topology evidence="1">Multi-pass membrane protein</topology>
    </subcellularLocation>
</comment>
<keyword evidence="3 5" id="KW-1133">Transmembrane helix</keyword>
<dbReference type="RefSeq" id="WP_051518628.1">
    <property type="nucleotide sequence ID" value="NZ_AWQS01000141.1"/>
</dbReference>
<dbReference type="InterPro" id="IPR009003">
    <property type="entry name" value="Peptidase_S1_PA"/>
</dbReference>
<comment type="caution">
    <text evidence="6">The sequence shown here is derived from an EMBL/GenBank/DDBJ whole genome shotgun (WGS) entry which is preliminary data.</text>
</comment>
<keyword evidence="2 5" id="KW-0812">Transmembrane</keyword>
<evidence type="ECO:0000256" key="4">
    <source>
        <dbReference type="ARBA" id="ARBA00023136"/>
    </source>
</evidence>
<dbReference type="InterPro" id="IPR003825">
    <property type="entry name" value="Colicin-V_CvpA"/>
</dbReference>
<dbReference type="PRINTS" id="PR00834">
    <property type="entry name" value="PROTEASES2C"/>
</dbReference>
<keyword evidence="4 5" id="KW-0472">Membrane</keyword>
<dbReference type="PANTHER" id="PTHR43019">
    <property type="entry name" value="SERINE ENDOPROTEASE DEGS"/>
    <property type="match status" value="1"/>
</dbReference>
<evidence type="ECO:0000256" key="1">
    <source>
        <dbReference type="ARBA" id="ARBA00004141"/>
    </source>
</evidence>
<feature type="transmembrane region" description="Helical" evidence="5">
    <location>
        <begin position="66"/>
        <end position="87"/>
    </location>
</feature>
<gene>
    <name evidence="6" type="ORF">N864_23930</name>
</gene>
<sequence>MTGSTLIDLALTFVLIAYGLSGYRHGFIASAFSLVGFFAGAAIGVWQLPNIYTHIQAIADNPQVRIVALVVGVIAIGWLGQFIGGLIGHSVRRKVGPRVARGLDSALGAVAVVIAASLIIWFLGGALRTSGNAALAKAVSDSKVIGAINRVVPAQTGDLFAGFRSFLSQQGFPQVFGGFSPEPIAPVQPPDRGVVGRQAIAAAERSIVKVTTESNRCASAQEGTGWVLEPGTVVTNAHVVAGAERIRIQAPSGGRYAAQLVVFDPDRDLAVLRVRGLPAPALQLGSPLDRGEGAVVSGYPLDGPYTAVPARVRNVLEARGRDIYGQDSVVREIYSLYTRVQPGNSGGPLLDPSGRVVGVVFAKSIEDNNTGYALTLVEAKPVLDEARSAGSEVASGACLAH</sequence>
<dbReference type="Gene3D" id="2.40.10.10">
    <property type="entry name" value="Trypsin-like serine proteases"/>
    <property type="match status" value="2"/>
</dbReference>
<evidence type="ECO:0000313" key="6">
    <source>
        <dbReference type="EMBL" id="EWT05159.1"/>
    </source>
</evidence>
<dbReference type="PANTHER" id="PTHR43019:SF23">
    <property type="entry name" value="PROTEASE DO-LIKE 5, CHLOROPLASTIC"/>
    <property type="match status" value="1"/>
</dbReference>
<proteinExistence type="predicted"/>
<accession>W9GMN8</accession>
<feature type="transmembrane region" description="Helical" evidence="5">
    <location>
        <begin position="28"/>
        <end position="46"/>
    </location>
</feature>
<dbReference type="OrthoDB" id="9766361at2"/>
<reference evidence="7" key="1">
    <citation type="submission" date="2013-08" db="EMBL/GenBank/DDBJ databases">
        <title>Intrasporangium oryzae NRRL B-24470.</title>
        <authorList>
            <person name="Liu H."/>
            <person name="Wang G."/>
        </authorList>
    </citation>
    <scope>NUCLEOTIDE SEQUENCE [LARGE SCALE GENOMIC DNA]</scope>
    <source>
        <strain evidence="7">Q5-1</strain>
    </source>
</reference>
<dbReference type="InterPro" id="IPR001940">
    <property type="entry name" value="Peptidase_S1C"/>
</dbReference>